<organism evidence="1 2">
    <name type="scientific">Desulfoferula mesophila</name>
    <dbReference type="NCBI Taxonomy" id="3058419"/>
    <lineage>
        <taxon>Bacteria</taxon>
        <taxon>Pseudomonadati</taxon>
        <taxon>Thermodesulfobacteriota</taxon>
        <taxon>Desulfarculia</taxon>
        <taxon>Desulfarculales</taxon>
        <taxon>Desulfarculaceae</taxon>
        <taxon>Desulfoferula</taxon>
    </lineage>
</organism>
<keyword evidence="2" id="KW-1185">Reference proteome</keyword>
<reference evidence="2" key="1">
    <citation type="journal article" date="2023" name="Arch. Microbiol.">
        <title>Desulfoferula mesophilus gen. nov. sp. nov., a mesophilic sulfate-reducing bacterium isolated from a brackish lake sediment.</title>
        <authorList>
            <person name="Watanabe T."/>
            <person name="Yabe T."/>
            <person name="Tsuji J.M."/>
            <person name="Fukui M."/>
        </authorList>
    </citation>
    <scope>NUCLEOTIDE SEQUENCE [LARGE SCALE GENOMIC DNA]</scope>
    <source>
        <strain evidence="2">12FAK</strain>
    </source>
</reference>
<dbReference type="Pfam" id="PF14196">
    <property type="entry name" value="ATC_hydrolase"/>
    <property type="match status" value="1"/>
</dbReference>
<accession>A0AAU9EQZ8</accession>
<name>A0AAU9EQZ8_9BACT</name>
<gene>
    <name evidence="1" type="ORF">FAK_01070</name>
</gene>
<evidence type="ECO:0008006" key="3">
    <source>
        <dbReference type="Google" id="ProtNLM"/>
    </source>
</evidence>
<evidence type="ECO:0000313" key="2">
    <source>
        <dbReference type="Proteomes" id="UP001366166"/>
    </source>
</evidence>
<evidence type="ECO:0000313" key="1">
    <source>
        <dbReference type="EMBL" id="BEQ13041.1"/>
    </source>
</evidence>
<dbReference type="InterPro" id="IPR026002">
    <property type="entry name" value="ATC_hydrolase-like"/>
</dbReference>
<dbReference type="EMBL" id="AP028679">
    <property type="protein sequence ID" value="BEQ13041.1"/>
    <property type="molecule type" value="Genomic_DNA"/>
</dbReference>
<protein>
    <recommendedName>
        <fullName evidence="3">L-2-amino-thiazoline-4-carboxylic acid hydrolase</fullName>
    </recommendedName>
</protein>
<sequence length="232" mass="25620">MRIAELKNFGVALSDMSLAIPKEQSRAIEAAGKKIIQQRLGFFKMLRFLLLCAVRTRKMSRQDLSDALPPEMNNQGFIASQIEFAAMYAALATIAGPDQAVEILDEIMAQVAEIAYPAIFPSPADFNRCDDPWEAWKAYFVAMAQADQKAGAHVYHVVENTDQAFQMNCSFCAWYAIPQALGVGRACLPSCHADDIYFPQACAEIGVAFKRSQTLARGGECCDFRFERLGAA</sequence>
<proteinExistence type="predicted"/>
<dbReference type="RefSeq" id="WP_338604254.1">
    <property type="nucleotide sequence ID" value="NZ_AP028679.1"/>
</dbReference>
<dbReference type="AlphaFoldDB" id="A0AAU9EQZ8"/>
<dbReference type="KEGG" id="dmp:FAK_01070"/>
<dbReference type="Proteomes" id="UP001366166">
    <property type="component" value="Chromosome"/>
</dbReference>